<keyword evidence="3" id="KW-1003">Cell membrane</keyword>
<keyword evidence="6 7" id="KW-0472">Membrane</keyword>
<keyword evidence="5 7" id="KW-1133">Transmembrane helix</keyword>
<gene>
    <name evidence="9" type="ORF">IAB12_03800</name>
</gene>
<dbReference type="AlphaFoldDB" id="A0A9D1PUL9"/>
<feature type="domain" description="ABC transmembrane type-1" evidence="8">
    <location>
        <begin position="82"/>
        <end position="302"/>
    </location>
</feature>
<evidence type="ECO:0000256" key="3">
    <source>
        <dbReference type="ARBA" id="ARBA00022475"/>
    </source>
</evidence>
<comment type="similarity">
    <text evidence="7">Belongs to the binding-protein-dependent transport system permease family.</text>
</comment>
<feature type="transmembrane region" description="Helical" evidence="7">
    <location>
        <begin position="281"/>
        <end position="302"/>
    </location>
</feature>
<comment type="subcellular location">
    <subcellularLocation>
        <location evidence="1 7">Cell membrane</location>
        <topology evidence="1 7">Multi-pass membrane protein</topology>
    </subcellularLocation>
</comment>
<dbReference type="InterPro" id="IPR050809">
    <property type="entry name" value="UgpAE/MalFG_permease"/>
</dbReference>
<name>A0A9D1PUL9_9SPIO</name>
<dbReference type="CDD" id="cd06261">
    <property type="entry name" value="TM_PBP2"/>
    <property type="match status" value="1"/>
</dbReference>
<feature type="transmembrane region" description="Helical" evidence="7">
    <location>
        <begin position="172"/>
        <end position="192"/>
    </location>
</feature>
<evidence type="ECO:0000256" key="6">
    <source>
        <dbReference type="ARBA" id="ARBA00023136"/>
    </source>
</evidence>
<evidence type="ECO:0000259" key="8">
    <source>
        <dbReference type="PROSITE" id="PS50928"/>
    </source>
</evidence>
<dbReference type="Gene3D" id="1.10.3720.10">
    <property type="entry name" value="MetI-like"/>
    <property type="match status" value="1"/>
</dbReference>
<dbReference type="PANTHER" id="PTHR43227">
    <property type="entry name" value="BLL4140 PROTEIN"/>
    <property type="match status" value="1"/>
</dbReference>
<organism evidence="9 10">
    <name type="scientific">Candidatus Ornithospirochaeta avicola</name>
    <dbReference type="NCBI Taxonomy" id="2840896"/>
    <lineage>
        <taxon>Bacteria</taxon>
        <taxon>Pseudomonadati</taxon>
        <taxon>Spirochaetota</taxon>
        <taxon>Spirochaetia</taxon>
        <taxon>Spirochaetales</taxon>
        <taxon>Spirochaetaceae</taxon>
        <taxon>Spirochaetaceae incertae sedis</taxon>
        <taxon>Candidatus Ornithospirochaeta</taxon>
    </lineage>
</organism>
<evidence type="ECO:0000256" key="2">
    <source>
        <dbReference type="ARBA" id="ARBA00022448"/>
    </source>
</evidence>
<feature type="transmembrane region" description="Helical" evidence="7">
    <location>
        <begin position="86"/>
        <end position="107"/>
    </location>
</feature>
<dbReference type="EMBL" id="DXHU01000015">
    <property type="protein sequence ID" value="HIV98887.1"/>
    <property type="molecule type" value="Genomic_DNA"/>
</dbReference>
<evidence type="ECO:0000256" key="5">
    <source>
        <dbReference type="ARBA" id="ARBA00022989"/>
    </source>
</evidence>
<dbReference type="SUPFAM" id="SSF161098">
    <property type="entry name" value="MetI-like"/>
    <property type="match status" value="1"/>
</dbReference>
<keyword evidence="4 7" id="KW-0812">Transmembrane</keyword>
<feature type="transmembrane region" description="Helical" evidence="7">
    <location>
        <begin position="119"/>
        <end position="141"/>
    </location>
</feature>
<sequence length="313" mass="34690">MAQTKTLKKKRANNFVPSSLIAAFVLPSVICLLIMYLYPVCRTVLMSFFETGSVTAPMSDWSFAGLGKYFDIFGAPAFRLGMTHMIQIWFFGGILTLAIALLFAVILTSGIKGKKFFRAAIYLPNVISAVALATMWIQFVFQQDYGLLNSFLRWITGNSAAGTNWMSTGMKFWSMLFAFIFGAVGYYMLIFMSGIEKIPQDIYEAATIDGASKVQQAFKITFPLLKGVTKTNLTFWTVNTATFYLWSKMFSPIDSEAATMVPVIYLYDIVFGSKGNAARDAGAGAAVGVVLALIILAVYFIMNKLIKDDDLEY</sequence>
<feature type="transmembrane region" description="Helical" evidence="7">
    <location>
        <begin position="20"/>
        <end position="38"/>
    </location>
</feature>
<evidence type="ECO:0000313" key="10">
    <source>
        <dbReference type="Proteomes" id="UP000823936"/>
    </source>
</evidence>
<keyword evidence="2 7" id="KW-0813">Transport</keyword>
<accession>A0A9D1PUL9</accession>
<dbReference type="Pfam" id="PF00528">
    <property type="entry name" value="BPD_transp_1"/>
    <property type="match status" value="1"/>
</dbReference>
<dbReference type="GO" id="GO:0005886">
    <property type="term" value="C:plasma membrane"/>
    <property type="evidence" value="ECO:0007669"/>
    <property type="project" value="UniProtKB-SubCell"/>
</dbReference>
<dbReference type="PANTHER" id="PTHR43227:SF7">
    <property type="entry name" value="ARABINOOLIGOSACCHARIDES TRANSPORT SYSTEM PERMEASE PROTEIN ARAP"/>
    <property type="match status" value="1"/>
</dbReference>
<evidence type="ECO:0000256" key="7">
    <source>
        <dbReference type="RuleBase" id="RU363032"/>
    </source>
</evidence>
<evidence type="ECO:0000256" key="4">
    <source>
        <dbReference type="ARBA" id="ARBA00022692"/>
    </source>
</evidence>
<evidence type="ECO:0000256" key="1">
    <source>
        <dbReference type="ARBA" id="ARBA00004651"/>
    </source>
</evidence>
<dbReference type="Proteomes" id="UP000823936">
    <property type="component" value="Unassembled WGS sequence"/>
</dbReference>
<dbReference type="PROSITE" id="PS50928">
    <property type="entry name" value="ABC_TM1"/>
    <property type="match status" value="1"/>
</dbReference>
<reference evidence="9" key="2">
    <citation type="submission" date="2021-04" db="EMBL/GenBank/DDBJ databases">
        <authorList>
            <person name="Gilroy R."/>
        </authorList>
    </citation>
    <scope>NUCLEOTIDE SEQUENCE</scope>
    <source>
        <strain evidence="9">Gambia11-129</strain>
    </source>
</reference>
<dbReference type="InterPro" id="IPR035906">
    <property type="entry name" value="MetI-like_sf"/>
</dbReference>
<comment type="caution">
    <text evidence="9">The sequence shown here is derived from an EMBL/GenBank/DDBJ whole genome shotgun (WGS) entry which is preliminary data.</text>
</comment>
<protein>
    <submittedName>
        <fullName evidence="9">Sugar ABC transporter permease</fullName>
    </submittedName>
</protein>
<dbReference type="InterPro" id="IPR000515">
    <property type="entry name" value="MetI-like"/>
</dbReference>
<evidence type="ECO:0000313" key="9">
    <source>
        <dbReference type="EMBL" id="HIV98887.1"/>
    </source>
</evidence>
<proteinExistence type="inferred from homology"/>
<dbReference type="GO" id="GO:0055085">
    <property type="term" value="P:transmembrane transport"/>
    <property type="evidence" value="ECO:0007669"/>
    <property type="project" value="InterPro"/>
</dbReference>
<reference evidence="9" key="1">
    <citation type="journal article" date="2021" name="PeerJ">
        <title>Extensive microbial diversity within the chicken gut microbiome revealed by metagenomics and culture.</title>
        <authorList>
            <person name="Gilroy R."/>
            <person name="Ravi A."/>
            <person name="Getino M."/>
            <person name="Pursley I."/>
            <person name="Horton D.L."/>
            <person name="Alikhan N.F."/>
            <person name="Baker D."/>
            <person name="Gharbi K."/>
            <person name="Hall N."/>
            <person name="Watson M."/>
            <person name="Adriaenssens E.M."/>
            <person name="Foster-Nyarko E."/>
            <person name="Jarju S."/>
            <person name="Secka A."/>
            <person name="Antonio M."/>
            <person name="Oren A."/>
            <person name="Chaudhuri R.R."/>
            <person name="La Ragione R."/>
            <person name="Hildebrand F."/>
            <person name="Pallen M.J."/>
        </authorList>
    </citation>
    <scope>NUCLEOTIDE SEQUENCE</scope>
    <source>
        <strain evidence="9">Gambia11-129</strain>
    </source>
</reference>